<dbReference type="GO" id="GO:0016020">
    <property type="term" value="C:membrane"/>
    <property type="evidence" value="ECO:0007669"/>
    <property type="project" value="InterPro"/>
</dbReference>
<proteinExistence type="predicted"/>
<dbReference type="InterPro" id="IPR052501">
    <property type="entry name" value="Alpha-1-2_FucT"/>
</dbReference>
<dbReference type="Proteomes" id="UP000053660">
    <property type="component" value="Unassembled WGS sequence"/>
</dbReference>
<dbReference type="Pfam" id="PF01531">
    <property type="entry name" value="Glyco_transf_11"/>
    <property type="match status" value="1"/>
</dbReference>
<evidence type="ECO:0000256" key="2">
    <source>
        <dbReference type="ARBA" id="ARBA00022679"/>
    </source>
</evidence>
<sequence>MTWGQNPKYFEDYLPEVRNILRFSHELQELGNLFLRTLNIPQYEYTCIHIRRTDFVWLGVSTNMNDTINAAQSIAKEKNISRFMIFGDDQGFMSQMAMKLSDGSQNVNATFVSSFTDGTDLYIASRACKSFLISAATSTFGWWLAFFTRFQNNVYYLADRRQHADKRPSKELFLYVSLLFEQKL</sequence>
<dbReference type="PANTHER" id="PTHR22898:SF3">
    <property type="entry name" value="ALPHA-1,2-FUCOSYLTRANSFERASE-RELATED"/>
    <property type="match status" value="1"/>
</dbReference>
<evidence type="ECO:0000313" key="4">
    <source>
        <dbReference type="Proteomes" id="UP000053660"/>
    </source>
</evidence>
<reference evidence="3 4" key="1">
    <citation type="submission" date="2014-03" db="EMBL/GenBank/DDBJ databases">
        <title>Draft genome of the hookworm Oesophagostomum dentatum.</title>
        <authorList>
            <person name="Mitreva M."/>
        </authorList>
    </citation>
    <scope>NUCLEOTIDE SEQUENCE [LARGE SCALE GENOMIC DNA]</scope>
    <source>
        <strain evidence="3 4">OD-Hann</strain>
    </source>
</reference>
<protein>
    <recommendedName>
        <fullName evidence="5">L-Fucosyltransferase</fullName>
    </recommendedName>
</protein>
<gene>
    <name evidence="3" type="ORF">OESDEN_10340</name>
</gene>
<accession>A0A0B1T0Z9</accession>
<dbReference type="GO" id="GO:0005975">
    <property type="term" value="P:carbohydrate metabolic process"/>
    <property type="evidence" value="ECO:0007669"/>
    <property type="project" value="InterPro"/>
</dbReference>
<keyword evidence="4" id="KW-1185">Reference proteome</keyword>
<dbReference type="PANTHER" id="PTHR22898">
    <property type="entry name" value="UNCHARACTERIZED GLYCOSOL TRANSFERASE-RELATED"/>
    <property type="match status" value="1"/>
</dbReference>
<keyword evidence="1" id="KW-0328">Glycosyltransferase</keyword>
<evidence type="ECO:0000313" key="3">
    <source>
        <dbReference type="EMBL" id="KHJ89826.1"/>
    </source>
</evidence>
<evidence type="ECO:0000256" key="1">
    <source>
        <dbReference type="ARBA" id="ARBA00022676"/>
    </source>
</evidence>
<dbReference type="InterPro" id="IPR002516">
    <property type="entry name" value="Glyco_trans_11"/>
</dbReference>
<dbReference type="OrthoDB" id="5815225at2759"/>
<organism evidence="3 4">
    <name type="scientific">Oesophagostomum dentatum</name>
    <name type="common">Nodular worm</name>
    <dbReference type="NCBI Taxonomy" id="61180"/>
    <lineage>
        <taxon>Eukaryota</taxon>
        <taxon>Metazoa</taxon>
        <taxon>Ecdysozoa</taxon>
        <taxon>Nematoda</taxon>
        <taxon>Chromadorea</taxon>
        <taxon>Rhabditida</taxon>
        <taxon>Rhabditina</taxon>
        <taxon>Rhabditomorpha</taxon>
        <taxon>Strongyloidea</taxon>
        <taxon>Strongylidae</taxon>
        <taxon>Oesophagostomum</taxon>
    </lineage>
</organism>
<keyword evidence="2" id="KW-0808">Transferase</keyword>
<dbReference type="AlphaFoldDB" id="A0A0B1T0Z9"/>
<name>A0A0B1T0Z9_OESDE</name>
<dbReference type="GO" id="GO:0008107">
    <property type="term" value="F:galactoside 2-alpha-L-fucosyltransferase activity"/>
    <property type="evidence" value="ECO:0007669"/>
    <property type="project" value="InterPro"/>
</dbReference>
<dbReference type="EMBL" id="KN553720">
    <property type="protein sequence ID" value="KHJ89826.1"/>
    <property type="molecule type" value="Genomic_DNA"/>
</dbReference>
<evidence type="ECO:0008006" key="5">
    <source>
        <dbReference type="Google" id="ProtNLM"/>
    </source>
</evidence>